<dbReference type="RefSeq" id="WP_124926557.1">
    <property type="nucleotide sequence ID" value="NZ_BMOH01000002.1"/>
</dbReference>
<organism evidence="1 2">
    <name type="scientific">Amphritea balenae</name>
    <dbReference type="NCBI Taxonomy" id="452629"/>
    <lineage>
        <taxon>Bacteria</taxon>
        <taxon>Pseudomonadati</taxon>
        <taxon>Pseudomonadota</taxon>
        <taxon>Gammaproteobacteria</taxon>
        <taxon>Oceanospirillales</taxon>
        <taxon>Oceanospirillaceae</taxon>
        <taxon>Amphritea</taxon>
    </lineage>
</organism>
<proteinExistence type="predicted"/>
<keyword evidence="2" id="KW-1185">Reference proteome</keyword>
<dbReference type="OrthoDB" id="7059994at2"/>
<sequence length="456" mass="51259">MIIHTKQYAFGDAHALSKKDYVNAIPVDFSLVTGGQLKVLSQQLTGEIIQDSFIENKRTPNAKKKARLLANVDAAVANLFLQFMAQQTGCLKAISGLLSIDRTVEAYSPSTMVTRYKPEAISFDYFITKTVDPLLARGLIEQDLGYKPQDPSQQGYKTRIQASGLLLKKFEEFYRAGQLDIACQSMVAIDPEAEVIRLKNKQKRLIDYPETTETEAMRSTVRAFNEYLQSAPEITLDGIRQTAGRYVYRVFNNNSFDQGGRFYGGFWQRLSSETRARLLIDGEPVVELDYSSLHLSVLYNLKLGIKVPKGDLYDLSAYGIGEPGNPVARKAAKFTSIIMCNTKHPSEANGAVAKKLTKLRKEGHEVPWTAEEIIKAFMKKHKPLKEFFCTSLGLQIQRKDSDVVDKILALSVEQDIPVLPIHDSFIVRQSDEGWLRDVMESEYRNVMGFNPVVHAA</sequence>
<evidence type="ECO:0000313" key="2">
    <source>
        <dbReference type="Proteomes" id="UP000267535"/>
    </source>
</evidence>
<protein>
    <recommendedName>
        <fullName evidence="3">DNA-directed DNA polymerase family A palm domain-containing protein</fullName>
    </recommendedName>
</protein>
<accession>A0A3P1SMW2</accession>
<dbReference type="Proteomes" id="UP000267535">
    <property type="component" value="Unassembled WGS sequence"/>
</dbReference>
<gene>
    <name evidence="1" type="ORF">EHS89_12805</name>
</gene>
<reference evidence="1 2" key="1">
    <citation type="submission" date="2018-11" db="EMBL/GenBank/DDBJ databases">
        <title>The draft genome sequence of Amphritea balenae JAMM 1525T.</title>
        <authorList>
            <person name="Fang Z."/>
            <person name="Zhang Y."/>
            <person name="Han X."/>
        </authorList>
    </citation>
    <scope>NUCLEOTIDE SEQUENCE [LARGE SCALE GENOMIC DNA]</scope>
    <source>
        <strain evidence="1 2">JAMM 1525</strain>
    </source>
</reference>
<evidence type="ECO:0000313" key="1">
    <source>
        <dbReference type="EMBL" id="RRC98496.1"/>
    </source>
</evidence>
<comment type="caution">
    <text evidence="1">The sequence shown here is derived from an EMBL/GenBank/DDBJ whole genome shotgun (WGS) entry which is preliminary data.</text>
</comment>
<evidence type="ECO:0008006" key="3">
    <source>
        <dbReference type="Google" id="ProtNLM"/>
    </source>
</evidence>
<name>A0A3P1SMW2_9GAMM</name>
<dbReference type="AlphaFoldDB" id="A0A3P1SMW2"/>
<dbReference type="EMBL" id="RQXV01000007">
    <property type="protein sequence ID" value="RRC98496.1"/>
    <property type="molecule type" value="Genomic_DNA"/>
</dbReference>